<dbReference type="EMBL" id="SDWV01000022">
    <property type="protein sequence ID" value="RYC05621.1"/>
    <property type="molecule type" value="Genomic_DNA"/>
</dbReference>
<dbReference type="AlphaFoldDB" id="A0A4Q2SKY0"/>
<dbReference type="Gene3D" id="3.30.300.30">
    <property type="match status" value="1"/>
</dbReference>
<organism evidence="3 4">
    <name type="scientific">Nocardioides zhouii</name>
    <dbReference type="NCBI Taxonomy" id="1168729"/>
    <lineage>
        <taxon>Bacteria</taxon>
        <taxon>Bacillati</taxon>
        <taxon>Actinomycetota</taxon>
        <taxon>Actinomycetes</taxon>
        <taxon>Propionibacteriales</taxon>
        <taxon>Nocardioidaceae</taxon>
        <taxon>Nocardioides</taxon>
    </lineage>
</organism>
<dbReference type="OrthoDB" id="9803968at2"/>
<keyword evidence="4" id="KW-1185">Reference proteome</keyword>
<protein>
    <recommendedName>
        <fullName evidence="5">Long-chain fatty acid--CoA ligase</fullName>
    </recommendedName>
</protein>
<dbReference type="RefSeq" id="WP_129428256.1">
    <property type="nucleotide sequence ID" value="NZ_SDWV01000022.1"/>
</dbReference>
<dbReference type="PROSITE" id="PS00455">
    <property type="entry name" value="AMP_BINDING"/>
    <property type="match status" value="1"/>
</dbReference>
<dbReference type="SUPFAM" id="SSF56801">
    <property type="entry name" value="Acetyl-CoA synthetase-like"/>
    <property type="match status" value="1"/>
</dbReference>
<sequence length="536" mass="58356">MTTTEAPSVGSFAESNMSVAWMLGADGLPCTIDPRREALVWESGSRTYEELRRRALGLAAAFRRRGLRRGDRVACMLFNRGEIFELYFGCAYAGVTFVPLNFRLSEKELDGILGDAEPALFFTDEELEPLVRTVTAAKGSAVQVVVLGSDEGGAEYEQMAAEPSLAGPYETSDPHLLMFSSGTTGRPKGICLSHRNVLTYAVAQTLVIPGLSQDAVSLVVPPLFNMAGINELSNATLAAGGTVAILPSRGWSPRRMSDYIDRWKATHAIIFPTMIQPMLEADAQHPFGLESMRHAGIGGEQTPDLLMRRFHERWPHIGRAIGYGLSEGGLITHILDDDIVAHPGSVGRAVPYQTMKVIGPDGQDLPRGERGEICTAGDAVMSGYWHAPELTAEAIVDGWLRTGDIGRIDDEGYLYIEGRKRDLIISKGQNVYPAEIEDVLLDHPSVRLAAVVGVSDDEFGEAVCAVLVLHPGAELAAEDCIAYVGEHIASYKKPRHVVYRDELPLSVNNKVLKRELAKEIVGELERRKAVRAKAPA</sequence>
<evidence type="ECO:0000313" key="3">
    <source>
        <dbReference type="EMBL" id="RYC05621.1"/>
    </source>
</evidence>
<feature type="domain" description="AMP-dependent synthetase/ligase" evidence="1">
    <location>
        <begin position="34"/>
        <end position="385"/>
    </location>
</feature>
<name>A0A4Q2SKY0_9ACTN</name>
<evidence type="ECO:0000259" key="2">
    <source>
        <dbReference type="Pfam" id="PF13193"/>
    </source>
</evidence>
<accession>A0A4Q2SKY0</accession>
<gene>
    <name evidence="3" type="ORF">EUA94_17890</name>
</gene>
<evidence type="ECO:0000259" key="1">
    <source>
        <dbReference type="Pfam" id="PF00501"/>
    </source>
</evidence>
<dbReference type="Gene3D" id="3.40.50.12780">
    <property type="entry name" value="N-terminal domain of ligase-like"/>
    <property type="match status" value="1"/>
</dbReference>
<dbReference type="InterPro" id="IPR025110">
    <property type="entry name" value="AMP-bd_C"/>
</dbReference>
<dbReference type="InterPro" id="IPR000873">
    <property type="entry name" value="AMP-dep_synth/lig_dom"/>
</dbReference>
<evidence type="ECO:0000313" key="4">
    <source>
        <dbReference type="Proteomes" id="UP000291101"/>
    </source>
</evidence>
<dbReference type="Pfam" id="PF00501">
    <property type="entry name" value="AMP-binding"/>
    <property type="match status" value="1"/>
</dbReference>
<dbReference type="Pfam" id="PF13193">
    <property type="entry name" value="AMP-binding_C"/>
    <property type="match status" value="1"/>
</dbReference>
<dbReference type="Proteomes" id="UP000291101">
    <property type="component" value="Unassembled WGS sequence"/>
</dbReference>
<dbReference type="InterPro" id="IPR020845">
    <property type="entry name" value="AMP-binding_CS"/>
</dbReference>
<feature type="domain" description="AMP-binding enzyme C-terminal" evidence="2">
    <location>
        <begin position="435"/>
        <end position="510"/>
    </location>
</feature>
<dbReference type="GO" id="GO:0016405">
    <property type="term" value="F:CoA-ligase activity"/>
    <property type="evidence" value="ECO:0007669"/>
    <property type="project" value="TreeGrafter"/>
</dbReference>
<reference evidence="3 4" key="1">
    <citation type="submission" date="2019-01" db="EMBL/GenBank/DDBJ databases">
        <title>Novel species of Nocardioides.</title>
        <authorList>
            <person name="Liu Q."/>
            <person name="X Y.-H."/>
        </authorList>
    </citation>
    <scope>NUCLEOTIDE SEQUENCE [LARGE SCALE GENOMIC DNA]</scope>
    <source>
        <strain evidence="3 4">HLT2-9</strain>
    </source>
</reference>
<evidence type="ECO:0008006" key="5">
    <source>
        <dbReference type="Google" id="ProtNLM"/>
    </source>
</evidence>
<dbReference type="InterPro" id="IPR045851">
    <property type="entry name" value="AMP-bd_C_sf"/>
</dbReference>
<dbReference type="PANTHER" id="PTHR24096:SF267">
    <property type="entry name" value="MALONATE--COA LIGASE ACSF3, MITOCHONDRIAL"/>
    <property type="match status" value="1"/>
</dbReference>
<comment type="caution">
    <text evidence="3">The sequence shown here is derived from an EMBL/GenBank/DDBJ whole genome shotgun (WGS) entry which is preliminary data.</text>
</comment>
<dbReference type="PANTHER" id="PTHR24096">
    <property type="entry name" value="LONG-CHAIN-FATTY-ACID--COA LIGASE"/>
    <property type="match status" value="1"/>
</dbReference>
<proteinExistence type="predicted"/>
<dbReference type="InterPro" id="IPR042099">
    <property type="entry name" value="ANL_N_sf"/>
</dbReference>